<evidence type="ECO:0000256" key="9">
    <source>
        <dbReference type="ARBA" id="ARBA00031501"/>
    </source>
</evidence>
<dbReference type="EMBL" id="DSQF01000014">
    <property type="protein sequence ID" value="HGZ43189.1"/>
    <property type="molecule type" value="Genomic_DNA"/>
</dbReference>
<dbReference type="PANTHER" id="PTHR32438:SF5">
    <property type="entry name" value="4-ALPHA-GLUCANOTRANSFERASE DPE1, CHLOROPLASTIC_AMYLOPLASTIC"/>
    <property type="match status" value="1"/>
</dbReference>
<evidence type="ECO:0000256" key="10">
    <source>
        <dbReference type="RuleBase" id="RU361207"/>
    </source>
</evidence>
<dbReference type="GO" id="GO:0004134">
    <property type="term" value="F:4-alpha-glucanotransferase activity"/>
    <property type="evidence" value="ECO:0007669"/>
    <property type="project" value="UniProtKB-EC"/>
</dbReference>
<dbReference type="InterPro" id="IPR017853">
    <property type="entry name" value="GH"/>
</dbReference>
<dbReference type="AlphaFoldDB" id="A0A832I420"/>
<dbReference type="Pfam" id="PF02446">
    <property type="entry name" value="Glyco_hydro_77"/>
    <property type="match status" value="1"/>
</dbReference>
<comment type="catalytic activity">
    <reaction evidence="1 10">
        <text>Transfers a segment of a (1-&gt;4)-alpha-D-glucan to a new position in an acceptor, which may be glucose or a (1-&gt;4)-alpha-D-glucan.</text>
        <dbReference type="EC" id="2.4.1.25"/>
    </reaction>
</comment>
<dbReference type="EC" id="2.4.1.25" evidence="3 10"/>
<organism evidence="11">
    <name type="scientific">Eiseniibacteriota bacterium</name>
    <dbReference type="NCBI Taxonomy" id="2212470"/>
    <lineage>
        <taxon>Bacteria</taxon>
        <taxon>Candidatus Eiseniibacteriota</taxon>
    </lineage>
</organism>
<dbReference type="Gene3D" id="3.20.20.80">
    <property type="entry name" value="Glycosidases"/>
    <property type="match status" value="1"/>
</dbReference>
<evidence type="ECO:0000256" key="2">
    <source>
        <dbReference type="ARBA" id="ARBA00005684"/>
    </source>
</evidence>
<proteinExistence type="inferred from homology"/>
<dbReference type="NCBIfam" id="NF011080">
    <property type="entry name" value="PRK14508.1-3"/>
    <property type="match status" value="1"/>
</dbReference>
<evidence type="ECO:0000256" key="5">
    <source>
        <dbReference type="ARBA" id="ARBA00022676"/>
    </source>
</evidence>
<dbReference type="PANTHER" id="PTHR32438">
    <property type="entry name" value="4-ALPHA-GLUCANOTRANSFERASE DPE1, CHLOROPLASTIC/AMYLOPLASTIC"/>
    <property type="match status" value="1"/>
</dbReference>
<comment type="similarity">
    <text evidence="2 10">Belongs to the disproportionating enzyme family.</text>
</comment>
<keyword evidence="7 10" id="KW-0119">Carbohydrate metabolism</keyword>
<evidence type="ECO:0000256" key="4">
    <source>
        <dbReference type="ARBA" id="ARBA00020295"/>
    </source>
</evidence>
<dbReference type="GO" id="GO:0005975">
    <property type="term" value="P:carbohydrate metabolic process"/>
    <property type="evidence" value="ECO:0007669"/>
    <property type="project" value="InterPro"/>
</dbReference>
<evidence type="ECO:0000256" key="8">
    <source>
        <dbReference type="ARBA" id="ARBA00031423"/>
    </source>
</evidence>
<dbReference type="NCBIfam" id="TIGR00217">
    <property type="entry name" value="malQ"/>
    <property type="match status" value="1"/>
</dbReference>
<evidence type="ECO:0000256" key="1">
    <source>
        <dbReference type="ARBA" id="ARBA00000439"/>
    </source>
</evidence>
<reference evidence="11" key="1">
    <citation type="journal article" date="2020" name="mSystems">
        <title>Genome- and Community-Level Interaction Insights into Carbon Utilization and Element Cycling Functions of Hydrothermarchaeota in Hydrothermal Sediment.</title>
        <authorList>
            <person name="Zhou Z."/>
            <person name="Liu Y."/>
            <person name="Xu W."/>
            <person name="Pan J."/>
            <person name="Luo Z.H."/>
            <person name="Li M."/>
        </authorList>
    </citation>
    <scope>NUCLEOTIDE SEQUENCE [LARGE SCALE GENOMIC DNA]</scope>
    <source>
        <strain evidence="11">SpSt-381</strain>
    </source>
</reference>
<dbReference type="InterPro" id="IPR003385">
    <property type="entry name" value="Glyco_hydro_77"/>
</dbReference>
<evidence type="ECO:0000313" key="11">
    <source>
        <dbReference type="EMBL" id="HGZ43189.1"/>
    </source>
</evidence>
<gene>
    <name evidence="11" type="primary">malQ</name>
    <name evidence="11" type="ORF">ENR23_07160</name>
</gene>
<keyword evidence="5 10" id="KW-0328">Glycosyltransferase</keyword>
<keyword evidence="6 10" id="KW-0808">Transferase</keyword>
<dbReference type="SUPFAM" id="SSF51445">
    <property type="entry name" value="(Trans)glycosidases"/>
    <property type="match status" value="1"/>
</dbReference>
<sequence>MSFPRRSGVLLHPTSLPGPYGIGDLGPAARRWLDWLASARQSLWQVLPLGPTGFGDSPYQSFCSFAGNPYLVSPEGLLEEGLLEPADLEATPRFPAARVDFGPVIAFKLRLLDRAFERFSGPAGDPLRAAHDDFARAHAHWLDDFALFMALKEAHGGRPWPEWDAALARREPAALAAARARLGREVAVQRFRQFAFFRQWSALRARARERGIDIVGDLPIFVAHDSSDVWAHPQLFHLDGTGRPTVVAGVPPDYFSATGQLWGNPLYRWEAHAAEGFAWWIARVRATLELVDVVRLDHFRGFEAYWEVPGDAPTAEHGRWVEGPGDALFDALREALGGLPLIAEDLGVVTPAMEALRDRHGLPGMRVIQFAFGSPQDPFLPHHHVRNAVVYSGTHDNDTARGWYATAPEAERDLYRRYTGRDGSDVAWDLIRLALSSVADTAVVPLQDVLDLGPEARMNLPGRPSGNWGWRFEDAQLTDAARARLADLTLVYDRAPDARPAPAA</sequence>
<accession>A0A832I420</accession>
<evidence type="ECO:0000256" key="3">
    <source>
        <dbReference type="ARBA" id="ARBA00012560"/>
    </source>
</evidence>
<comment type="caution">
    <text evidence="11">The sequence shown here is derived from an EMBL/GenBank/DDBJ whole genome shotgun (WGS) entry which is preliminary data.</text>
</comment>
<evidence type="ECO:0000256" key="7">
    <source>
        <dbReference type="ARBA" id="ARBA00023277"/>
    </source>
</evidence>
<evidence type="ECO:0000256" key="6">
    <source>
        <dbReference type="ARBA" id="ARBA00022679"/>
    </source>
</evidence>
<name>A0A832I420_UNCEI</name>
<protein>
    <recommendedName>
        <fullName evidence="4 10">4-alpha-glucanotransferase</fullName>
        <ecNumber evidence="3 10">2.4.1.25</ecNumber>
    </recommendedName>
    <alternativeName>
        <fullName evidence="8 10">Amylomaltase</fullName>
    </alternativeName>
    <alternativeName>
        <fullName evidence="9 10">Disproportionating enzyme</fullName>
    </alternativeName>
</protein>